<dbReference type="Pfam" id="PF10358">
    <property type="entry name" value="NT-C2"/>
    <property type="match status" value="1"/>
</dbReference>
<gene>
    <name evidence="4" type="ORF">HPP92_009122</name>
</gene>
<dbReference type="OrthoDB" id="10260542at2759"/>
<feature type="domain" description="C2 NT-type" evidence="3">
    <location>
        <begin position="72"/>
        <end position="226"/>
    </location>
</feature>
<organism evidence="4 5">
    <name type="scientific">Vanilla planifolia</name>
    <name type="common">Vanilla</name>
    <dbReference type="NCBI Taxonomy" id="51239"/>
    <lineage>
        <taxon>Eukaryota</taxon>
        <taxon>Viridiplantae</taxon>
        <taxon>Streptophyta</taxon>
        <taxon>Embryophyta</taxon>
        <taxon>Tracheophyta</taxon>
        <taxon>Spermatophyta</taxon>
        <taxon>Magnoliopsida</taxon>
        <taxon>Liliopsida</taxon>
        <taxon>Asparagales</taxon>
        <taxon>Orchidaceae</taxon>
        <taxon>Vanilloideae</taxon>
        <taxon>Vanilleae</taxon>
        <taxon>Vanilla</taxon>
    </lineage>
</organism>
<feature type="region of interest" description="Disordered" evidence="1">
    <location>
        <begin position="381"/>
        <end position="403"/>
    </location>
</feature>
<dbReference type="InterPro" id="IPR019448">
    <property type="entry name" value="NT-C2"/>
</dbReference>
<dbReference type="AlphaFoldDB" id="A0A835REN2"/>
<dbReference type="InterPro" id="IPR039614">
    <property type="entry name" value="PMI1-like"/>
</dbReference>
<sequence length="1096" mass="120486">MVERPPSGKRHPTSSEDALLLKEIESLNRALSADPKHHRIRPADPKPQTASSSSSRKEKKPSFWNWKPLKALSHIGQRRFDCVFSFHVHSIENIPEALADASLSIQWRRNSDPPSAAAGTTSVKVFNGVAEFEETLTYRCSVYGARPSSNHSAAKYEARRFIIYASVCNSPGMDLGKHLVDLTRLLPLTLEELNDEGSSSGKWSTSFRLTGEGRGACLSVSFGFSLIRDGALGSSSENRVFDVLNLKMVDEGSVGRGRNKGRRWGRSQSVEDVKVLHELLPTSKSHASSLSDSVENMELKIGQDMEPCDLEASLKTDVQMEDEFSERKPSTLLENVEGSYQNQLEEPEFNVIEQGVEIAANDQLCAPIFDKIDLEEDDQLKGAPQVDEESAGFSSDSKECASLHEGNPLKRECQGMTTHSLLFSEPLDVEMLHSETKTSNQTSQIEVKSEHRQGDLENDHFSFDTSDAIATEFLNMLSVEHIPVVVSSDSDPDSPRERLWKQFEKETLGAGSVLFGLDMEMELDDGKRKKDDMSEEDSEDFVFSPTVPEVEREILDTTHVLSHSSTAELLEVVESEALMKKWGLNENTFHCSLPGSRSSVVNPTDLSMEVSLKLPPLGEGLGSFVRTKDGGFLRSMSPSLFKNAKNNASLIMQVSSPVVVPAELGSSIMEILQRLASVGIEKLSVQAQKLMPIEDVAGKTIQQIAFEASSPLDDCKRMDILLPLSRHASASISEKVSGSRNKPEALHCSSCSTYEIDSGYVSIDDLAPSAMDKIETLSMEGLKIQSGMSIVEAPSNICSHCFGNISVLEENGSNKGRLTAFEGTEGLHLIDVRDKEDDIDELLSLSITLDEWVRLDSGMVDDEVQTSDRTSKILAAHSSSLSNLITGGWKQEAMGGKSSGRKWGLLGSNFTAALMVQLRDPLRNYDPVGTPMLALIQVERDFVPPKVKVCTNISVKRNNDEDDEPERELKSEPVVNGKEGEDAIPRFKITGVHVAGLKTEPNKKKFWGKPMQQQSGSRWLLASGMGKSNKHPFMKSKFVSEPSLGTTAVSPGDVLWSISSFVRGTGSRLKEQLVNSHIRNANVIFPKPTVSLHSAD</sequence>
<keyword evidence="5" id="KW-1185">Reference proteome</keyword>
<feature type="region of interest" description="Disordered" evidence="1">
    <location>
        <begin position="31"/>
        <end position="61"/>
    </location>
</feature>
<dbReference type="PROSITE" id="PS50835">
    <property type="entry name" value="IG_LIKE"/>
    <property type="match status" value="1"/>
</dbReference>
<dbReference type="InterPro" id="IPR007110">
    <property type="entry name" value="Ig-like_dom"/>
</dbReference>
<dbReference type="PANTHER" id="PTHR33414">
    <property type="entry name" value="PROTEIN PLASTID MOVEMENT IMPAIRED 1-RELATED 1"/>
    <property type="match status" value="1"/>
</dbReference>
<proteinExistence type="predicted"/>
<dbReference type="Pfam" id="PF21745">
    <property type="entry name" value="PMI1_PMIR1-2_C"/>
    <property type="match status" value="1"/>
</dbReference>
<dbReference type="PANTHER" id="PTHR33414:SF1">
    <property type="entry name" value="PROTEIN PLASTID MOVEMENT IMPAIRED 1-RELATED 1"/>
    <property type="match status" value="1"/>
</dbReference>
<dbReference type="InterPro" id="IPR048972">
    <property type="entry name" value="PMI1_PMIR1-2_C"/>
</dbReference>
<protein>
    <recommendedName>
        <fullName evidence="6">C2 NT-type domain-containing protein</fullName>
    </recommendedName>
</protein>
<feature type="region of interest" description="Disordered" evidence="1">
    <location>
        <begin position="957"/>
        <end position="977"/>
    </location>
</feature>
<evidence type="ECO:0000313" key="5">
    <source>
        <dbReference type="Proteomes" id="UP000636800"/>
    </source>
</evidence>
<evidence type="ECO:0000256" key="1">
    <source>
        <dbReference type="SAM" id="MobiDB-lite"/>
    </source>
</evidence>
<evidence type="ECO:0000259" key="3">
    <source>
        <dbReference type="PROSITE" id="PS51840"/>
    </source>
</evidence>
<feature type="domain" description="Ig-like" evidence="2">
    <location>
        <begin position="45"/>
        <end position="152"/>
    </location>
</feature>
<reference evidence="4 5" key="1">
    <citation type="journal article" date="2020" name="Nat. Food">
        <title>A phased Vanilla planifolia genome enables genetic improvement of flavour and production.</title>
        <authorList>
            <person name="Hasing T."/>
            <person name="Tang H."/>
            <person name="Brym M."/>
            <person name="Khazi F."/>
            <person name="Huang T."/>
            <person name="Chambers A.H."/>
        </authorList>
    </citation>
    <scope>NUCLEOTIDE SEQUENCE [LARGE SCALE GENOMIC DNA]</scope>
    <source>
        <tissue evidence="4">Leaf</tissue>
    </source>
</reference>
<evidence type="ECO:0000313" key="4">
    <source>
        <dbReference type="EMBL" id="KAG0485043.1"/>
    </source>
</evidence>
<comment type="caution">
    <text evidence="4">The sequence shown here is derived from an EMBL/GenBank/DDBJ whole genome shotgun (WGS) entry which is preliminary data.</text>
</comment>
<evidence type="ECO:0008006" key="6">
    <source>
        <dbReference type="Google" id="ProtNLM"/>
    </source>
</evidence>
<dbReference type="Proteomes" id="UP000636800">
    <property type="component" value="Unassembled WGS sequence"/>
</dbReference>
<accession>A0A835REN2</accession>
<evidence type="ECO:0000259" key="2">
    <source>
        <dbReference type="PROSITE" id="PS50835"/>
    </source>
</evidence>
<name>A0A835REN2_VANPL</name>
<dbReference type="EMBL" id="JADCNL010000004">
    <property type="protein sequence ID" value="KAG0485043.1"/>
    <property type="molecule type" value="Genomic_DNA"/>
</dbReference>
<dbReference type="PROSITE" id="PS51840">
    <property type="entry name" value="C2_NT"/>
    <property type="match status" value="1"/>
</dbReference>